<dbReference type="Pfam" id="PF10545">
    <property type="entry name" value="MADF_DNA_bdg"/>
    <property type="match status" value="1"/>
</dbReference>
<evidence type="ECO:0000313" key="4">
    <source>
        <dbReference type="Proteomes" id="UP000683360"/>
    </source>
</evidence>
<dbReference type="PROSITE" id="PS51029">
    <property type="entry name" value="MADF"/>
    <property type="match status" value="1"/>
</dbReference>
<organism evidence="3 4">
    <name type="scientific">Mytilus edulis</name>
    <name type="common">Blue mussel</name>
    <dbReference type="NCBI Taxonomy" id="6550"/>
    <lineage>
        <taxon>Eukaryota</taxon>
        <taxon>Metazoa</taxon>
        <taxon>Spiralia</taxon>
        <taxon>Lophotrochozoa</taxon>
        <taxon>Mollusca</taxon>
        <taxon>Bivalvia</taxon>
        <taxon>Autobranchia</taxon>
        <taxon>Pteriomorphia</taxon>
        <taxon>Mytilida</taxon>
        <taxon>Mytiloidea</taxon>
        <taxon>Mytilidae</taxon>
        <taxon>Mytilinae</taxon>
        <taxon>Mytilus</taxon>
    </lineage>
</organism>
<feature type="domain" description="MADF" evidence="2">
    <location>
        <begin position="81"/>
        <end position="168"/>
    </location>
</feature>
<gene>
    <name evidence="3" type="ORF">MEDL_25731</name>
</gene>
<reference evidence="3" key="1">
    <citation type="submission" date="2021-03" db="EMBL/GenBank/DDBJ databases">
        <authorList>
            <person name="Bekaert M."/>
        </authorList>
    </citation>
    <scope>NUCLEOTIDE SEQUENCE</scope>
</reference>
<dbReference type="OrthoDB" id="6147983at2759"/>
<proteinExistence type="predicted"/>
<comment type="caution">
    <text evidence="3">The sequence shown here is derived from an EMBL/GenBank/DDBJ whole genome shotgun (WGS) entry which is preliminary data.</text>
</comment>
<keyword evidence="4" id="KW-1185">Reference proteome</keyword>
<evidence type="ECO:0000256" key="1">
    <source>
        <dbReference type="SAM" id="MobiDB-lite"/>
    </source>
</evidence>
<protein>
    <recommendedName>
        <fullName evidence="2">MADF domain-containing protein</fullName>
    </recommendedName>
</protein>
<feature type="compositionally biased region" description="Acidic residues" evidence="1">
    <location>
        <begin position="34"/>
        <end position="44"/>
    </location>
</feature>
<sequence length="205" mass="23392">MRAKKKPAPAMKKTTRQPRKRKTIPISPMHSSAEEYEGDSDPVEEVQQVHSSETEPVAIPAMVITEKPRSSGFHSEEDEDKMIEWLQENRFIYDMESKIYKDKSSKTTAWQTQAENLGFEVRCLLTWYDSVRTRYGKLAARPSGSGAELTDREKWILDNLKFHKPYIHRVKKKTPLKGKITAATDATVDDASSSIVDAESTQDMQ</sequence>
<evidence type="ECO:0000313" key="3">
    <source>
        <dbReference type="EMBL" id="CAG2211711.1"/>
    </source>
</evidence>
<dbReference type="EMBL" id="CAJPWZ010001272">
    <property type="protein sequence ID" value="CAG2211711.1"/>
    <property type="molecule type" value="Genomic_DNA"/>
</dbReference>
<accession>A0A8S3RZU4</accession>
<dbReference type="AlphaFoldDB" id="A0A8S3RZU4"/>
<dbReference type="InterPro" id="IPR006578">
    <property type="entry name" value="MADF-dom"/>
</dbReference>
<name>A0A8S3RZU4_MYTED</name>
<feature type="compositionally biased region" description="Basic residues" evidence="1">
    <location>
        <begin position="1"/>
        <end position="23"/>
    </location>
</feature>
<feature type="region of interest" description="Disordered" evidence="1">
    <location>
        <begin position="1"/>
        <end position="58"/>
    </location>
</feature>
<dbReference type="Proteomes" id="UP000683360">
    <property type="component" value="Unassembled WGS sequence"/>
</dbReference>
<evidence type="ECO:0000259" key="2">
    <source>
        <dbReference type="PROSITE" id="PS51029"/>
    </source>
</evidence>